<evidence type="ECO:0000313" key="1">
    <source>
        <dbReference type="EMBL" id="KKK77869.1"/>
    </source>
</evidence>
<organism evidence="1">
    <name type="scientific">marine sediment metagenome</name>
    <dbReference type="NCBI Taxonomy" id="412755"/>
    <lineage>
        <taxon>unclassified sequences</taxon>
        <taxon>metagenomes</taxon>
        <taxon>ecological metagenomes</taxon>
    </lineage>
</organism>
<comment type="caution">
    <text evidence="1">The sequence shown here is derived from an EMBL/GenBank/DDBJ whole genome shotgun (WGS) entry which is preliminary data.</text>
</comment>
<dbReference type="AlphaFoldDB" id="A0A0F9AH91"/>
<sequence>LQLFAGVSDGVTWRRMMTMRSGDLATLDVEAFRGQLTESEFNSVTLAQKSAINSAEGGAQTASQARAIFKNARTIMDAAANSIPSIREEDPSAESGIRFLLDRKMDEFVQRFTDSGKEPTAEQLNAEASRLILRVQSGDPGLTIWGLKWAGIGQDEDFFEGLAARANNLSIRQRESAIVPVDSMTVSQKETWTTLYRVNGIEPTDNMLEQMGGAVAVNDIRRQRRLLIRKRKPKAKTESSVTVPLGDQ</sequence>
<feature type="non-terminal residue" evidence="1">
    <location>
        <position position="1"/>
    </location>
</feature>
<proteinExistence type="predicted"/>
<accession>A0A0F9AH91</accession>
<dbReference type="EMBL" id="LAZR01054748">
    <property type="protein sequence ID" value="KKK77869.1"/>
    <property type="molecule type" value="Genomic_DNA"/>
</dbReference>
<name>A0A0F9AH91_9ZZZZ</name>
<gene>
    <name evidence="1" type="ORF">LCGC14_2849250</name>
</gene>
<reference evidence="1" key="1">
    <citation type="journal article" date="2015" name="Nature">
        <title>Complex archaea that bridge the gap between prokaryotes and eukaryotes.</title>
        <authorList>
            <person name="Spang A."/>
            <person name="Saw J.H."/>
            <person name="Jorgensen S.L."/>
            <person name="Zaremba-Niedzwiedzka K."/>
            <person name="Martijn J."/>
            <person name="Lind A.E."/>
            <person name="van Eijk R."/>
            <person name="Schleper C."/>
            <person name="Guy L."/>
            <person name="Ettema T.J."/>
        </authorList>
    </citation>
    <scope>NUCLEOTIDE SEQUENCE</scope>
</reference>
<protein>
    <submittedName>
        <fullName evidence="1">Uncharacterized protein</fullName>
    </submittedName>
</protein>